<feature type="domain" description="HTH tetR-type" evidence="3">
    <location>
        <begin position="6"/>
        <end position="66"/>
    </location>
</feature>
<dbReference type="PRINTS" id="PR00455">
    <property type="entry name" value="HTHTETR"/>
</dbReference>
<reference evidence="5" key="1">
    <citation type="submission" date="2016-10" db="EMBL/GenBank/DDBJ databases">
        <title>The complete genome sequence of the rumen bacterium Butyrivibrio hungatei MB2003.</title>
        <authorList>
            <person name="Palevich N."/>
            <person name="Kelly W.J."/>
            <person name="Leahy S.C."/>
            <person name="Altermann E."/>
            <person name="Rakonjac J."/>
            <person name="Attwood G.T."/>
        </authorList>
    </citation>
    <scope>NUCLEOTIDE SEQUENCE [LARGE SCALE GENOMIC DNA]</scope>
    <source>
        <strain evidence="5">MB2003</strain>
    </source>
</reference>
<dbReference type="Proteomes" id="UP000179284">
    <property type="component" value="Chromosome I"/>
</dbReference>
<dbReference type="Gene3D" id="1.10.357.10">
    <property type="entry name" value="Tetracycline Repressor, domain 2"/>
    <property type="match status" value="1"/>
</dbReference>
<dbReference type="AlphaFoldDB" id="A0A1D9P172"/>
<organism evidence="4 5">
    <name type="scientific">Butyrivibrio hungatei</name>
    <dbReference type="NCBI Taxonomy" id="185008"/>
    <lineage>
        <taxon>Bacteria</taxon>
        <taxon>Bacillati</taxon>
        <taxon>Bacillota</taxon>
        <taxon>Clostridia</taxon>
        <taxon>Lachnospirales</taxon>
        <taxon>Lachnospiraceae</taxon>
        <taxon>Butyrivibrio</taxon>
    </lineage>
</organism>
<evidence type="ECO:0000313" key="4">
    <source>
        <dbReference type="EMBL" id="AOZ96252.1"/>
    </source>
</evidence>
<accession>A0A1D9P172</accession>
<dbReference type="EMBL" id="CP017831">
    <property type="protein sequence ID" value="AOZ96252.1"/>
    <property type="molecule type" value="Genomic_DNA"/>
</dbReference>
<protein>
    <submittedName>
        <fullName evidence="4">TetR family transcriptional regulator</fullName>
    </submittedName>
</protein>
<evidence type="ECO:0000256" key="2">
    <source>
        <dbReference type="PROSITE-ProRule" id="PRU00335"/>
    </source>
</evidence>
<dbReference type="PROSITE" id="PS50977">
    <property type="entry name" value="HTH_TETR_2"/>
    <property type="match status" value="1"/>
</dbReference>
<keyword evidence="1 2" id="KW-0238">DNA-binding</keyword>
<proteinExistence type="predicted"/>
<gene>
    <name evidence="4" type="ORF">bhn_I1218</name>
</gene>
<name>A0A1D9P172_9FIRM</name>
<dbReference type="PANTHER" id="PTHR30328:SF54">
    <property type="entry name" value="HTH-TYPE TRANSCRIPTIONAL REPRESSOR SCO4008"/>
    <property type="match status" value="1"/>
</dbReference>
<sequence length="197" mass="23016">MPRRIIGVSERLLVVAKEEFLNKGFEGASIKEIASKADTSPRAIYTRFANKEDLFCRVIEPVVLEFKRMFWEDKEYYYSGKSEAGRTPSDFYIKYINYAYEHKDEFILLLTKASGTRYEHFVRELAEADCNRVKEVISEGKVSVKNDLKVAELFMRQISYAFYDNLFVPVIMGYSQKEAKEYVAMMVDFYMKGINSI</sequence>
<evidence type="ECO:0000313" key="5">
    <source>
        <dbReference type="Proteomes" id="UP000179284"/>
    </source>
</evidence>
<dbReference type="OrthoDB" id="494991at2"/>
<dbReference type="GO" id="GO:0003677">
    <property type="term" value="F:DNA binding"/>
    <property type="evidence" value="ECO:0007669"/>
    <property type="project" value="UniProtKB-UniRule"/>
</dbReference>
<dbReference type="SUPFAM" id="SSF46689">
    <property type="entry name" value="Homeodomain-like"/>
    <property type="match status" value="1"/>
</dbReference>
<dbReference type="GO" id="GO:0006355">
    <property type="term" value="P:regulation of DNA-templated transcription"/>
    <property type="evidence" value="ECO:0007669"/>
    <property type="project" value="UniProtKB-ARBA"/>
</dbReference>
<dbReference type="InterPro" id="IPR050109">
    <property type="entry name" value="HTH-type_TetR-like_transc_reg"/>
</dbReference>
<dbReference type="KEGG" id="bhu:bhn_I1218"/>
<dbReference type="InterPro" id="IPR009057">
    <property type="entry name" value="Homeodomain-like_sf"/>
</dbReference>
<dbReference type="Pfam" id="PF00440">
    <property type="entry name" value="TetR_N"/>
    <property type="match status" value="1"/>
</dbReference>
<dbReference type="InterPro" id="IPR001647">
    <property type="entry name" value="HTH_TetR"/>
</dbReference>
<dbReference type="PANTHER" id="PTHR30328">
    <property type="entry name" value="TRANSCRIPTIONAL REPRESSOR"/>
    <property type="match status" value="1"/>
</dbReference>
<dbReference type="RefSeq" id="WP_071175958.1">
    <property type="nucleotide sequence ID" value="NZ_CP017831.1"/>
</dbReference>
<feature type="DNA-binding region" description="H-T-H motif" evidence="2">
    <location>
        <begin position="29"/>
        <end position="48"/>
    </location>
</feature>
<evidence type="ECO:0000259" key="3">
    <source>
        <dbReference type="PROSITE" id="PS50977"/>
    </source>
</evidence>
<evidence type="ECO:0000256" key="1">
    <source>
        <dbReference type="ARBA" id="ARBA00023125"/>
    </source>
</evidence>
<keyword evidence="5" id="KW-1185">Reference proteome</keyword>